<accession>A0A162EEA3</accession>
<keyword evidence="2 5" id="KW-0028">Amino-acid biosynthesis</keyword>
<keyword evidence="1 5" id="KW-0032">Aminotransferase</keyword>
<comment type="miscellaneous">
    <text evidence="5">May also have succinyldiaminopimelate aminotransferase activity, thus carrying out the corresponding step in lysine biosynthesis.</text>
</comment>
<dbReference type="STRING" id="519424.AZF04_06305"/>
<feature type="binding site" evidence="5">
    <location>
        <begin position="207"/>
        <end position="210"/>
    </location>
    <ligand>
        <name>pyridoxal 5'-phosphate</name>
        <dbReference type="ChEBI" id="CHEBI:597326"/>
    </ligand>
</feature>
<dbReference type="EC" id="2.6.1.11" evidence="5"/>
<evidence type="ECO:0000313" key="6">
    <source>
        <dbReference type="EMBL" id="KYG32370.1"/>
    </source>
</evidence>
<dbReference type="InterPro" id="IPR005814">
    <property type="entry name" value="Aminotrans_3"/>
</dbReference>
<protein>
    <recommendedName>
        <fullName evidence="5">Acetylornithine aminotransferase</fullName>
        <shortName evidence="5">ACOAT</shortName>
        <ecNumber evidence="5">2.6.1.11</ecNumber>
    </recommendedName>
</protein>
<dbReference type="CDD" id="cd00610">
    <property type="entry name" value="OAT_like"/>
    <property type="match status" value="1"/>
</dbReference>
<dbReference type="AlphaFoldDB" id="A0A162EEA3"/>
<dbReference type="Proteomes" id="UP000075806">
    <property type="component" value="Unassembled WGS sequence"/>
</dbReference>
<comment type="similarity">
    <text evidence="5">Belongs to the class-III pyridoxal-phosphate-dependent aminotransferase family. ArgD subfamily.</text>
</comment>
<evidence type="ECO:0000256" key="3">
    <source>
        <dbReference type="ARBA" id="ARBA00022679"/>
    </source>
</evidence>
<dbReference type="InterPro" id="IPR050103">
    <property type="entry name" value="Class-III_PLP-dep_AT"/>
</dbReference>
<keyword evidence="4 5" id="KW-0663">Pyridoxal phosphate</keyword>
<comment type="pathway">
    <text evidence="5">Amino-acid biosynthesis; L-arginine biosynthesis; N(2)-acetyl-L-ornithine from L-glutamate: step 4/4.</text>
</comment>
<keyword evidence="7" id="KW-1185">Reference proteome</keyword>
<evidence type="ECO:0000256" key="4">
    <source>
        <dbReference type="ARBA" id="ARBA00022898"/>
    </source>
</evidence>
<feature type="modified residue" description="N6-(pyridoxal phosphate)lysine" evidence="5">
    <location>
        <position position="236"/>
    </location>
</feature>
<comment type="subunit">
    <text evidence="5">Homodimer.</text>
</comment>
<dbReference type="Pfam" id="PF00202">
    <property type="entry name" value="Aminotran_3"/>
    <property type="match status" value="1"/>
</dbReference>
<evidence type="ECO:0000256" key="2">
    <source>
        <dbReference type="ARBA" id="ARBA00022605"/>
    </source>
</evidence>
<dbReference type="GO" id="GO:0030170">
    <property type="term" value="F:pyridoxal phosphate binding"/>
    <property type="evidence" value="ECO:0007669"/>
    <property type="project" value="InterPro"/>
</dbReference>
<keyword evidence="5" id="KW-0963">Cytoplasm</keyword>
<dbReference type="PROSITE" id="PS00600">
    <property type="entry name" value="AA_TRANSFER_CLASS_3"/>
    <property type="match status" value="1"/>
</dbReference>
<feature type="binding site" evidence="5">
    <location>
        <begin position="95"/>
        <end position="96"/>
    </location>
    <ligand>
        <name>pyridoxal 5'-phosphate</name>
        <dbReference type="ChEBI" id="CHEBI:597326"/>
    </ligand>
</feature>
<comment type="cofactor">
    <cofactor evidence="5">
        <name>pyridoxal 5'-phosphate</name>
        <dbReference type="ChEBI" id="CHEBI:597326"/>
    </cofactor>
    <text evidence="5">Binds 1 pyridoxal phosphate per subunit.</text>
</comment>
<comment type="caution">
    <text evidence="6">The sequence shown here is derived from an EMBL/GenBank/DDBJ whole genome shotgun (WGS) entry which is preliminary data.</text>
</comment>
<dbReference type="GO" id="GO:0006526">
    <property type="term" value="P:L-arginine biosynthetic process"/>
    <property type="evidence" value="ECO:0007669"/>
    <property type="project" value="UniProtKB-UniRule"/>
</dbReference>
<dbReference type="NCBIfam" id="NF002325">
    <property type="entry name" value="PRK01278.1"/>
    <property type="match status" value="1"/>
</dbReference>
<feature type="binding site" evidence="5">
    <location>
        <position position="264"/>
    </location>
    <ligand>
        <name>N(2)-acetyl-L-ornithine</name>
        <dbReference type="ChEBI" id="CHEBI:57805"/>
    </ligand>
</feature>
<evidence type="ECO:0000313" key="7">
    <source>
        <dbReference type="Proteomes" id="UP000075806"/>
    </source>
</evidence>
<dbReference type="NCBIfam" id="NF002797">
    <property type="entry name" value="PRK02936.1"/>
    <property type="match status" value="1"/>
</dbReference>
<evidence type="ECO:0000256" key="1">
    <source>
        <dbReference type="ARBA" id="ARBA00022576"/>
    </source>
</evidence>
<keyword evidence="5" id="KW-0055">Arginine biosynthesis</keyword>
<dbReference type="HAMAP" id="MF_01107">
    <property type="entry name" value="ArgD_aminotrans_3"/>
    <property type="match status" value="1"/>
</dbReference>
<dbReference type="PANTHER" id="PTHR11986">
    <property type="entry name" value="AMINOTRANSFERASE CLASS III"/>
    <property type="match status" value="1"/>
</dbReference>
<proteinExistence type="inferred from homology"/>
<dbReference type="InterPro" id="IPR004636">
    <property type="entry name" value="AcOrn/SuccOrn_fam"/>
</dbReference>
<dbReference type="RefSeq" id="WP_061948638.1">
    <property type="nucleotide sequence ID" value="NZ_LTAO01000012.1"/>
</dbReference>
<dbReference type="PANTHER" id="PTHR11986:SF79">
    <property type="entry name" value="ACETYLORNITHINE AMINOTRANSFERASE, MITOCHONDRIAL"/>
    <property type="match status" value="1"/>
</dbReference>
<dbReference type="UniPathway" id="UPA00068">
    <property type="reaction ID" value="UER00109"/>
</dbReference>
<keyword evidence="3 5" id="KW-0808">Transferase</keyword>
<dbReference type="PIRSF" id="PIRSF000521">
    <property type="entry name" value="Transaminase_4ab_Lys_Orn"/>
    <property type="match status" value="1"/>
</dbReference>
<dbReference type="GO" id="GO:0003992">
    <property type="term" value="F:N2-acetyl-L-ornithine:2-oxoglutarate 5-aminotransferase activity"/>
    <property type="evidence" value="ECO:0007669"/>
    <property type="project" value="UniProtKB-UniRule"/>
</dbReference>
<feature type="binding site" evidence="5">
    <location>
        <position position="265"/>
    </location>
    <ligand>
        <name>pyridoxal 5'-phosphate</name>
        <dbReference type="ChEBI" id="CHEBI:597326"/>
    </ligand>
</feature>
<comment type="subcellular location">
    <subcellularLocation>
        <location evidence="5">Cytoplasm</location>
    </subcellularLocation>
</comment>
<dbReference type="InterPro" id="IPR015421">
    <property type="entry name" value="PyrdxlP-dep_Trfase_major"/>
</dbReference>
<dbReference type="OrthoDB" id="9807885at2"/>
<dbReference type="InterPro" id="IPR049704">
    <property type="entry name" value="Aminotrans_3_PPA_site"/>
</dbReference>
<dbReference type="InterPro" id="IPR015422">
    <property type="entry name" value="PyrdxlP-dep_Trfase_small"/>
</dbReference>
<dbReference type="NCBIfam" id="TIGR00707">
    <property type="entry name" value="argD"/>
    <property type="match status" value="1"/>
</dbReference>
<dbReference type="SUPFAM" id="SSF53383">
    <property type="entry name" value="PLP-dependent transferases"/>
    <property type="match status" value="1"/>
</dbReference>
<feature type="binding site" evidence="5">
    <location>
        <position position="125"/>
    </location>
    <ligand>
        <name>N(2)-acetyl-L-ornithine</name>
        <dbReference type="ChEBI" id="CHEBI:57805"/>
    </ligand>
</feature>
<dbReference type="GO" id="GO:0005737">
    <property type="term" value="C:cytoplasm"/>
    <property type="evidence" value="ECO:0007669"/>
    <property type="project" value="UniProtKB-SubCell"/>
</dbReference>
<reference evidence="6" key="1">
    <citation type="submission" date="2016-02" db="EMBL/GenBank/DDBJ databases">
        <title>Genome sequence of Bacillus trypoxylicola KCTC 13244(T).</title>
        <authorList>
            <person name="Jeong H."/>
            <person name="Park S.-H."/>
            <person name="Choi S.-K."/>
        </authorList>
    </citation>
    <scope>NUCLEOTIDE SEQUENCE [LARGE SCALE GENOMIC DNA]</scope>
    <source>
        <strain evidence="6">KCTC 13244</strain>
    </source>
</reference>
<name>A0A162EEA3_9BACI</name>
<dbReference type="EMBL" id="LTAO01000012">
    <property type="protein sequence ID" value="KYG32370.1"/>
    <property type="molecule type" value="Genomic_DNA"/>
</dbReference>
<dbReference type="GO" id="GO:0042802">
    <property type="term" value="F:identical protein binding"/>
    <property type="evidence" value="ECO:0007669"/>
    <property type="project" value="TreeGrafter"/>
</dbReference>
<dbReference type="InterPro" id="IPR015424">
    <property type="entry name" value="PyrdxlP-dep_Trfase"/>
</dbReference>
<evidence type="ECO:0000256" key="5">
    <source>
        <dbReference type="HAMAP-Rule" id="MF_01107"/>
    </source>
</evidence>
<comment type="catalytic activity">
    <reaction evidence="5">
        <text>N(2)-acetyl-L-ornithine + 2-oxoglutarate = N-acetyl-L-glutamate 5-semialdehyde + L-glutamate</text>
        <dbReference type="Rhea" id="RHEA:18049"/>
        <dbReference type="ChEBI" id="CHEBI:16810"/>
        <dbReference type="ChEBI" id="CHEBI:29123"/>
        <dbReference type="ChEBI" id="CHEBI:29985"/>
        <dbReference type="ChEBI" id="CHEBI:57805"/>
        <dbReference type="EC" id="2.6.1.11"/>
    </reaction>
</comment>
<sequence>MSYLFPTYAKWEVKAESGHGATLIDDNGKEYLDFISGIAVCNLGHNHPKVNKAVQEQLNKLWHTSNLFQIKGQEEVAELLVTHSCADYVFFSNSGAEANEAAIKLARKATNKHKIITLKNSFHGRTFATMTATGQEKIHSGFGPLVSSFVYAPINDIHALESLIDNEVAAIMIEVVQGEGGVQLLSASYIEQLKQLLNKHDILLIVDEIQTGIGRTGRPFAYMHYDLSPDIVTVAKGLGNGFPVGAMLGKASLRDYFTAGVHGSTFGGNPLAMSAAKAVLTEVFQESFLEEVRQNSEEFLENLRSTFKECSLVKEVRGLGFLIGIECQIPVDKILKTCRDKGLLVLQAGPNVIRILPPLIVTTEQLNQAIDILSEVIQEVSQEEKSSIEA</sequence>
<dbReference type="FunFam" id="3.40.640.10:FF:000004">
    <property type="entry name" value="Acetylornithine aminotransferase"/>
    <property type="match status" value="1"/>
</dbReference>
<dbReference type="Gene3D" id="3.40.640.10">
    <property type="entry name" value="Type I PLP-dependent aspartate aminotransferase-like (Major domain)"/>
    <property type="match status" value="1"/>
</dbReference>
<gene>
    <name evidence="5" type="primary">argD</name>
    <name evidence="6" type="ORF">AZF04_06305</name>
</gene>
<organism evidence="6 7">
    <name type="scientific">Alkalihalobacillus trypoxylicola</name>
    <dbReference type="NCBI Taxonomy" id="519424"/>
    <lineage>
        <taxon>Bacteria</taxon>
        <taxon>Bacillati</taxon>
        <taxon>Bacillota</taxon>
        <taxon>Bacilli</taxon>
        <taxon>Bacillales</taxon>
        <taxon>Bacillaceae</taxon>
        <taxon>Alkalihalobacillus</taxon>
    </lineage>
</organism>
<dbReference type="Gene3D" id="3.90.1150.10">
    <property type="entry name" value="Aspartate Aminotransferase, domain 1"/>
    <property type="match status" value="1"/>
</dbReference>
<feature type="binding site" evidence="5">
    <location>
        <position position="122"/>
    </location>
    <ligand>
        <name>pyridoxal 5'-phosphate</name>
        <dbReference type="ChEBI" id="CHEBI:597326"/>
    </ligand>
</feature>